<dbReference type="EC" id="2.3.1.-" evidence="2"/>
<proteinExistence type="predicted"/>
<sequence>MTVRPDVDEHRGAPDTVVVAPLAQVAGDGGQRLADLVGRCSPGTLAARFHTAAAPQADRVVASLALHLASRTQFGVVVDGVLAGCGGHVAAGPDRVEVAVLVADPWQGRGLGRRLLRHALTDPGWRGREVVAHVRLDDERALRVARGVLGEVAATVVGRRHDGTVELRAAVASRPLLRHPTEIEELP</sequence>
<evidence type="ECO:0000313" key="2">
    <source>
        <dbReference type="EMBL" id="MFC5139634.1"/>
    </source>
</evidence>
<dbReference type="Pfam" id="PF00583">
    <property type="entry name" value="Acetyltransf_1"/>
    <property type="match status" value="1"/>
</dbReference>
<dbReference type="InterPro" id="IPR016181">
    <property type="entry name" value="Acyl_CoA_acyltransferase"/>
</dbReference>
<name>A0ABV9ZJI7_9PSEU</name>
<keyword evidence="3" id="KW-1185">Reference proteome</keyword>
<keyword evidence="2" id="KW-0012">Acyltransferase</keyword>
<evidence type="ECO:0000313" key="3">
    <source>
        <dbReference type="Proteomes" id="UP001596175"/>
    </source>
</evidence>
<dbReference type="Proteomes" id="UP001596175">
    <property type="component" value="Unassembled WGS sequence"/>
</dbReference>
<dbReference type="PROSITE" id="PS51186">
    <property type="entry name" value="GNAT"/>
    <property type="match status" value="1"/>
</dbReference>
<organism evidence="2 3">
    <name type="scientific">Actinomycetospora rhizophila</name>
    <dbReference type="NCBI Taxonomy" id="1416876"/>
    <lineage>
        <taxon>Bacteria</taxon>
        <taxon>Bacillati</taxon>
        <taxon>Actinomycetota</taxon>
        <taxon>Actinomycetes</taxon>
        <taxon>Pseudonocardiales</taxon>
        <taxon>Pseudonocardiaceae</taxon>
        <taxon>Actinomycetospora</taxon>
    </lineage>
</organism>
<feature type="domain" description="N-acetyltransferase" evidence="1">
    <location>
        <begin position="17"/>
        <end position="172"/>
    </location>
</feature>
<comment type="caution">
    <text evidence="2">The sequence shown here is derived from an EMBL/GenBank/DDBJ whole genome shotgun (WGS) entry which is preliminary data.</text>
</comment>
<protein>
    <submittedName>
        <fullName evidence="2">GNAT family N-acetyltransferase</fullName>
        <ecNumber evidence="2">2.3.1.-</ecNumber>
    </submittedName>
</protein>
<keyword evidence="2" id="KW-0808">Transferase</keyword>
<dbReference type="Gene3D" id="3.40.630.30">
    <property type="match status" value="1"/>
</dbReference>
<gene>
    <name evidence="2" type="ORF">ACFPK1_15445</name>
</gene>
<dbReference type="RefSeq" id="WP_378021813.1">
    <property type="nucleotide sequence ID" value="NZ_JBHSKG010000007.1"/>
</dbReference>
<accession>A0ABV9ZJI7</accession>
<evidence type="ECO:0000259" key="1">
    <source>
        <dbReference type="PROSITE" id="PS51186"/>
    </source>
</evidence>
<dbReference type="SUPFAM" id="SSF55729">
    <property type="entry name" value="Acyl-CoA N-acyltransferases (Nat)"/>
    <property type="match status" value="1"/>
</dbReference>
<dbReference type="EMBL" id="JBHSKG010000007">
    <property type="protein sequence ID" value="MFC5139634.1"/>
    <property type="molecule type" value="Genomic_DNA"/>
</dbReference>
<dbReference type="GO" id="GO:0016746">
    <property type="term" value="F:acyltransferase activity"/>
    <property type="evidence" value="ECO:0007669"/>
    <property type="project" value="UniProtKB-KW"/>
</dbReference>
<dbReference type="InterPro" id="IPR000182">
    <property type="entry name" value="GNAT_dom"/>
</dbReference>
<reference evidence="3" key="1">
    <citation type="journal article" date="2019" name="Int. J. Syst. Evol. Microbiol.">
        <title>The Global Catalogue of Microorganisms (GCM) 10K type strain sequencing project: providing services to taxonomists for standard genome sequencing and annotation.</title>
        <authorList>
            <consortium name="The Broad Institute Genomics Platform"/>
            <consortium name="The Broad Institute Genome Sequencing Center for Infectious Disease"/>
            <person name="Wu L."/>
            <person name="Ma J."/>
        </authorList>
    </citation>
    <scope>NUCLEOTIDE SEQUENCE [LARGE SCALE GENOMIC DNA]</scope>
    <source>
        <strain evidence="3">XZYJ18</strain>
    </source>
</reference>